<comment type="caution">
    <text evidence="4">The sequence shown here is derived from an EMBL/GenBank/DDBJ whole genome shotgun (WGS) entry which is preliminary data.</text>
</comment>
<dbReference type="GO" id="GO:0048167">
    <property type="term" value="P:regulation of synaptic plasticity"/>
    <property type="evidence" value="ECO:0007669"/>
    <property type="project" value="TreeGrafter"/>
</dbReference>
<accession>A0A8T0AHF3</accession>
<dbReference type="InterPro" id="IPR054386">
    <property type="entry name" value="RIM_Znf"/>
</dbReference>
<dbReference type="GO" id="GO:0050806">
    <property type="term" value="P:positive regulation of synaptic transmission"/>
    <property type="evidence" value="ECO:0007669"/>
    <property type="project" value="TreeGrafter"/>
</dbReference>
<evidence type="ECO:0000256" key="1">
    <source>
        <dbReference type="ARBA" id="ARBA00022737"/>
    </source>
</evidence>
<dbReference type="GO" id="GO:0044325">
    <property type="term" value="F:transmembrane transporter binding"/>
    <property type="evidence" value="ECO:0007669"/>
    <property type="project" value="TreeGrafter"/>
</dbReference>
<feature type="compositionally biased region" description="Basic and acidic residues" evidence="2">
    <location>
        <begin position="20"/>
        <end position="41"/>
    </location>
</feature>
<evidence type="ECO:0000313" key="4">
    <source>
        <dbReference type="EMBL" id="KAF7691919.1"/>
    </source>
</evidence>
<evidence type="ECO:0000259" key="3">
    <source>
        <dbReference type="PROSITE" id="PS50916"/>
    </source>
</evidence>
<feature type="region of interest" description="Disordered" evidence="2">
    <location>
        <begin position="20"/>
        <end position="44"/>
    </location>
</feature>
<gene>
    <name evidence="4" type="ORF">HF521_010886</name>
</gene>
<dbReference type="InterPro" id="IPR039032">
    <property type="entry name" value="Rim-like"/>
</dbReference>
<dbReference type="EMBL" id="JABFDY010000021">
    <property type="protein sequence ID" value="KAF7691919.1"/>
    <property type="molecule type" value="Genomic_DNA"/>
</dbReference>
<dbReference type="GO" id="GO:2000300">
    <property type="term" value="P:regulation of synaptic vesicle exocytosis"/>
    <property type="evidence" value="ECO:0007669"/>
    <property type="project" value="TreeGrafter"/>
</dbReference>
<protein>
    <recommendedName>
        <fullName evidence="3">RabBD domain-containing protein</fullName>
    </recommendedName>
</protein>
<proteinExistence type="predicted"/>
<dbReference type="GO" id="GO:0048791">
    <property type="term" value="P:calcium ion-regulated exocytosis of neurotransmitter"/>
    <property type="evidence" value="ECO:0007669"/>
    <property type="project" value="TreeGrafter"/>
</dbReference>
<keyword evidence="5" id="KW-1185">Reference proteome</keyword>
<evidence type="ECO:0000256" key="2">
    <source>
        <dbReference type="SAM" id="MobiDB-lite"/>
    </source>
</evidence>
<feature type="domain" description="RabBD" evidence="3">
    <location>
        <begin position="1"/>
        <end position="50"/>
    </location>
</feature>
<dbReference type="InterPro" id="IPR010911">
    <property type="entry name" value="Rab_BD"/>
</dbReference>
<keyword evidence="1" id="KW-0677">Repeat</keyword>
<dbReference type="PANTHER" id="PTHR12157:SF15">
    <property type="entry name" value="REGULATING SYNAPTIC MEMBRANE EXOCYTOSIS PROTEIN 2"/>
    <property type="match status" value="1"/>
</dbReference>
<dbReference type="GO" id="GO:0042734">
    <property type="term" value="C:presynaptic membrane"/>
    <property type="evidence" value="ECO:0007669"/>
    <property type="project" value="TreeGrafter"/>
</dbReference>
<dbReference type="GO" id="GO:0042391">
    <property type="term" value="P:regulation of membrane potential"/>
    <property type="evidence" value="ECO:0007669"/>
    <property type="project" value="TreeGrafter"/>
</dbReference>
<dbReference type="InterPro" id="IPR011011">
    <property type="entry name" value="Znf_FYVE_PHD"/>
</dbReference>
<organism evidence="4 5">
    <name type="scientific">Silurus meridionalis</name>
    <name type="common">Southern catfish</name>
    <name type="synonym">Silurus soldatovi meridionalis</name>
    <dbReference type="NCBI Taxonomy" id="175797"/>
    <lineage>
        <taxon>Eukaryota</taxon>
        <taxon>Metazoa</taxon>
        <taxon>Chordata</taxon>
        <taxon>Craniata</taxon>
        <taxon>Vertebrata</taxon>
        <taxon>Euteleostomi</taxon>
        <taxon>Actinopterygii</taxon>
        <taxon>Neopterygii</taxon>
        <taxon>Teleostei</taxon>
        <taxon>Ostariophysi</taxon>
        <taxon>Siluriformes</taxon>
        <taxon>Siluridae</taxon>
        <taxon>Silurus</taxon>
    </lineage>
</organism>
<evidence type="ECO:0000313" key="5">
    <source>
        <dbReference type="Proteomes" id="UP000606274"/>
    </source>
</evidence>
<dbReference type="GO" id="GO:0006886">
    <property type="term" value="P:intracellular protein transport"/>
    <property type="evidence" value="ECO:0007669"/>
    <property type="project" value="InterPro"/>
</dbReference>
<dbReference type="Pfam" id="PF22601">
    <property type="entry name" value="RIM2a_ZnF"/>
    <property type="match status" value="1"/>
</dbReference>
<name>A0A8T0AHF3_SILME</name>
<dbReference type="GO" id="GO:0031267">
    <property type="term" value="F:small GTPase binding"/>
    <property type="evidence" value="ECO:0007669"/>
    <property type="project" value="InterPro"/>
</dbReference>
<dbReference type="GO" id="GO:0048788">
    <property type="term" value="C:cytoskeleton of presynaptic active zone"/>
    <property type="evidence" value="ECO:0007669"/>
    <property type="project" value="TreeGrafter"/>
</dbReference>
<dbReference type="Proteomes" id="UP000606274">
    <property type="component" value="Unassembled WGS sequence"/>
</dbReference>
<dbReference type="AlphaFoldDB" id="A0A8T0AHF3"/>
<dbReference type="SUPFAM" id="SSF57903">
    <property type="entry name" value="FYVE/PHD zinc finger"/>
    <property type="match status" value="1"/>
</dbReference>
<sequence length="320" mass="35783">MPDLSHLTDEERRIILDVMERQKREEEKEQSMLKVKEDPKPESTQWFKSPFSGLTDLVNNVLQAQTKSENEPQKEAATEVPETKLHQQFESYKDQVKKMAEESQDAPDQKAEAPICGICHKTKFADGCGHLCSYCQTKFCARCGGRVSLRSNKRVRLPMPPGVMRRRHEEAPQEKKAKLHEAPLLYQSTTVERSRAPNLLRQHSLDPSRTCSYEKPVCGDGDDGEGGDKYSMSALLALAPRARAVVGESARAESRRPLRVSVSARIGGVSGIYGAKKGVVSLGRSTMIEEHDVVQRVTLSSGGLRDSRRDAALMLLLPWR</sequence>
<reference evidence="4" key="1">
    <citation type="submission" date="2020-08" db="EMBL/GenBank/DDBJ databases">
        <title>Chromosome-level assembly of Southern catfish (Silurus meridionalis) provides insights into visual adaptation to the nocturnal and benthic lifestyles.</title>
        <authorList>
            <person name="Zhang Y."/>
            <person name="Wang D."/>
            <person name="Peng Z."/>
        </authorList>
    </citation>
    <scope>NUCLEOTIDE SEQUENCE</scope>
    <source>
        <strain evidence="4">SWU-2019-XX</strain>
        <tissue evidence="4">Muscle</tissue>
    </source>
</reference>
<dbReference type="PROSITE" id="PS50916">
    <property type="entry name" value="RABBD"/>
    <property type="match status" value="1"/>
</dbReference>
<dbReference type="InterPro" id="IPR013083">
    <property type="entry name" value="Znf_RING/FYVE/PHD"/>
</dbReference>
<dbReference type="Gene3D" id="3.30.40.10">
    <property type="entry name" value="Zinc/RING finger domain, C3HC4 (zinc finger)"/>
    <property type="match status" value="2"/>
</dbReference>
<dbReference type="PANTHER" id="PTHR12157">
    <property type="entry name" value="REGULATING SYNAPTIC MEMBRANE EXOCYTOSIS PROTEIN"/>
    <property type="match status" value="1"/>
</dbReference>